<sequence>MKKKLLYISTLLLISSCQAQEKKDLNVESQIIEKTSQSMEETIDLEKIKKHIELQVNVTCDDVFDPREEYTPTKDDLDLMLPLLEKSLINNGYKMPDYSLFKQKIQEGFGINIDDSNENILVLNCYDIYGYNNELYYDLYNFCIPNLFIDKKRRIITPMIFLSDIIKINNSKVNDYSIKQNLPILSLNKYLFYSDKTSITLLIQKEPELASDLLVCFGYDKSDRLNNLVIDETYHGNIEEFLSNVVFFKNRDGQLKIRYGALESLKNRYLKNKTIENIFPLKSFSSLVILDQENKYTQKEQMMIIAYLANIYDPIYKNDRYSTDWNWGLINILSDYLYSIGEKEWKNVKEEYAKNNYYNLPYLKDMVDYAEQFDKGGPPDNY</sequence>
<dbReference type="OrthoDB" id="767755at2"/>
<dbReference type="AlphaFoldDB" id="A0A563D9C0"/>
<keyword evidence="3" id="KW-1185">Reference proteome</keyword>
<evidence type="ECO:0000256" key="1">
    <source>
        <dbReference type="SAM" id="SignalP"/>
    </source>
</evidence>
<dbReference type="PROSITE" id="PS51257">
    <property type="entry name" value="PROKAR_LIPOPROTEIN"/>
    <property type="match status" value="1"/>
</dbReference>
<comment type="caution">
    <text evidence="2">The sequence shown here is derived from an EMBL/GenBank/DDBJ whole genome shotgun (WGS) entry which is preliminary data.</text>
</comment>
<evidence type="ECO:0000313" key="2">
    <source>
        <dbReference type="EMBL" id="TWP26800.1"/>
    </source>
</evidence>
<organism evidence="2 3">
    <name type="scientific">Apibacter muscae</name>
    <dbReference type="NCBI Taxonomy" id="2509004"/>
    <lineage>
        <taxon>Bacteria</taxon>
        <taxon>Pseudomonadati</taxon>
        <taxon>Bacteroidota</taxon>
        <taxon>Flavobacteriia</taxon>
        <taxon>Flavobacteriales</taxon>
        <taxon>Weeksellaceae</taxon>
        <taxon>Apibacter</taxon>
    </lineage>
</organism>
<evidence type="ECO:0000313" key="3">
    <source>
        <dbReference type="Proteomes" id="UP000319499"/>
    </source>
</evidence>
<proteinExistence type="predicted"/>
<evidence type="ECO:0008006" key="4">
    <source>
        <dbReference type="Google" id="ProtNLM"/>
    </source>
</evidence>
<feature type="signal peptide" evidence="1">
    <location>
        <begin position="1"/>
        <end position="19"/>
    </location>
</feature>
<dbReference type="Proteomes" id="UP000319499">
    <property type="component" value="Unassembled WGS sequence"/>
</dbReference>
<dbReference type="EMBL" id="SELH01000025">
    <property type="protein sequence ID" value="TWP26800.1"/>
    <property type="molecule type" value="Genomic_DNA"/>
</dbReference>
<feature type="chain" id="PRO_5022189491" description="Lipoprotein" evidence="1">
    <location>
        <begin position="20"/>
        <end position="382"/>
    </location>
</feature>
<keyword evidence="1" id="KW-0732">Signal</keyword>
<name>A0A563D9C0_9FLAO</name>
<accession>A0A563D9C0</accession>
<protein>
    <recommendedName>
        <fullName evidence="4">Lipoprotein</fullName>
    </recommendedName>
</protein>
<reference evidence="2 3" key="1">
    <citation type="submission" date="2019-02" db="EMBL/GenBank/DDBJ databases">
        <title>Apibacter muscae sp. nov.: a novel member of the house fly microbiota.</title>
        <authorList>
            <person name="Park R."/>
        </authorList>
    </citation>
    <scope>NUCLEOTIDE SEQUENCE [LARGE SCALE GENOMIC DNA]</scope>
    <source>
        <strain evidence="2 3">AL1</strain>
    </source>
</reference>
<gene>
    <name evidence="2" type="ORF">ETU09_09575</name>
</gene>
<dbReference type="RefSeq" id="WP_146293335.1">
    <property type="nucleotide sequence ID" value="NZ_SELH01000025.1"/>
</dbReference>